<evidence type="ECO:0000256" key="7">
    <source>
        <dbReference type="ARBA" id="ARBA00030237"/>
    </source>
</evidence>
<evidence type="ECO:0000256" key="2">
    <source>
        <dbReference type="ARBA" id="ARBA00018572"/>
    </source>
</evidence>
<evidence type="ECO:0000256" key="4">
    <source>
        <dbReference type="ARBA" id="ARBA00022741"/>
    </source>
</evidence>
<dbReference type="Proteomes" id="UP000054342">
    <property type="component" value="Unassembled WGS sequence"/>
</dbReference>
<name>A0A0D2EVK3_9EURO</name>
<evidence type="ECO:0000313" key="11">
    <source>
        <dbReference type="EMBL" id="KIW58795.1"/>
    </source>
</evidence>
<evidence type="ECO:0000256" key="8">
    <source>
        <dbReference type="PROSITE-ProRule" id="PRU10141"/>
    </source>
</evidence>
<accession>A0A0D2EVK3</accession>
<feature type="domain" description="Protein kinase" evidence="10">
    <location>
        <begin position="218"/>
        <end position="475"/>
    </location>
</feature>
<dbReference type="InterPro" id="IPR000719">
    <property type="entry name" value="Prot_kinase_dom"/>
</dbReference>
<evidence type="ECO:0000256" key="1">
    <source>
        <dbReference type="ARBA" id="ARBA00004623"/>
    </source>
</evidence>
<dbReference type="EMBL" id="KN847318">
    <property type="protein sequence ID" value="KIW58795.1"/>
    <property type="molecule type" value="Genomic_DNA"/>
</dbReference>
<dbReference type="PROSITE" id="PS00108">
    <property type="entry name" value="PROTEIN_KINASE_ST"/>
    <property type="match status" value="1"/>
</dbReference>
<dbReference type="PROSITE" id="PS50011">
    <property type="entry name" value="PROTEIN_KINASE_DOM"/>
    <property type="match status" value="1"/>
</dbReference>
<keyword evidence="5 8" id="KW-0067">ATP-binding</keyword>
<evidence type="ECO:0000256" key="3">
    <source>
        <dbReference type="ARBA" id="ARBA00019599"/>
    </source>
</evidence>
<dbReference type="GO" id="GO:0006914">
    <property type="term" value="P:autophagy"/>
    <property type="evidence" value="ECO:0007669"/>
    <property type="project" value="UniProtKB-KW"/>
</dbReference>
<dbReference type="STRING" id="348802.A0A0D2EVK3"/>
<keyword evidence="4 8" id="KW-0547">Nucleotide-binding</keyword>
<dbReference type="RefSeq" id="XP_013319379.1">
    <property type="nucleotide sequence ID" value="XM_013463925.1"/>
</dbReference>
<dbReference type="Pfam" id="PF00069">
    <property type="entry name" value="Pkinase"/>
    <property type="match status" value="1"/>
</dbReference>
<dbReference type="InterPro" id="IPR008271">
    <property type="entry name" value="Ser/Thr_kinase_AS"/>
</dbReference>
<dbReference type="GO" id="GO:0010506">
    <property type="term" value="P:regulation of autophagy"/>
    <property type="evidence" value="ECO:0007669"/>
    <property type="project" value="InterPro"/>
</dbReference>
<evidence type="ECO:0000256" key="9">
    <source>
        <dbReference type="SAM" id="MobiDB-lite"/>
    </source>
</evidence>
<evidence type="ECO:0000313" key="12">
    <source>
        <dbReference type="Proteomes" id="UP000054342"/>
    </source>
</evidence>
<dbReference type="PANTHER" id="PTHR24348:SF68">
    <property type="entry name" value="SERINE_THREONINE-PROTEIN KINASE ATG1C"/>
    <property type="match status" value="1"/>
</dbReference>
<dbReference type="OrthoDB" id="10252171at2759"/>
<dbReference type="SUPFAM" id="SSF56112">
    <property type="entry name" value="Protein kinase-like (PK-like)"/>
    <property type="match status" value="1"/>
</dbReference>
<dbReference type="InterPro" id="IPR011009">
    <property type="entry name" value="Kinase-like_dom_sf"/>
</dbReference>
<organism evidence="11 12">
    <name type="scientific">Exophiala xenobiotica</name>
    <dbReference type="NCBI Taxonomy" id="348802"/>
    <lineage>
        <taxon>Eukaryota</taxon>
        <taxon>Fungi</taxon>
        <taxon>Dikarya</taxon>
        <taxon>Ascomycota</taxon>
        <taxon>Pezizomycotina</taxon>
        <taxon>Eurotiomycetes</taxon>
        <taxon>Chaetothyriomycetidae</taxon>
        <taxon>Chaetothyriales</taxon>
        <taxon>Herpotrichiellaceae</taxon>
        <taxon>Exophiala</taxon>
    </lineage>
</organism>
<dbReference type="GO" id="GO:0004674">
    <property type="term" value="F:protein serine/threonine kinase activity"/>
    <property type="evidence" value="ECO:0007669"/>
    <property type="project" value="InterPro"/>
</dbReference>
<dbReference type="HOGENOM" id="CLU_010864_0_0_1"/>
<gene>
    <name evidence="11" type="ORF">PV05_03292</name>
</gene>
<feature type="binding site" evidence="8">
    <location>
        <position position="247"/>
    </location>
    <ligand>
        <name>ATP</name>
        <dbReference type="ChEBI" id="CHEBI:30616"/>
    </ligand>
</feature>
<dbReference type="AlphaFoldDB" id="A0A0D2EVK3"/>
<dbReference type="SMART" id="SM00220">
    <property type="entry name" value="S_TKc"/>
    <property type="match status" value="1"/>
</dbReference>
<dbReference type="InterPro" id="IPR045269">
    <property type="entry name" value="Atg1-like"/>
</dbReference>
<dbReference type="InterPro" id="IPR017441">
    <property type="entry name" value="Protein_kinase_ATP_BS"/>
</dbReference>
<protein>
    <recommendedName>
        <fullName evidence="2">Serine/threonine-protein kinase ATG1</fullName>
    </recommendedName>
    <alternativeName>
        <fullName evidence="7">Autophagy-related protein 1</fullName>
    </alternativeName>
    <alternativeName>
        <fullName evidence="3">Serine/threonine-protein kinase atg1</fullName>
    </alternativeName>
</protein>
<feature type="region of interest" description="Disordered" evidence="9">
    <location>
        <begin position="473"/>
        <end position="531"/>
    </location>
</feature>
<dbReference type="Gene3D" id="1.10.510.10">
    <property type="entry name" value="Transferase(Phosphotransferase) domain 1"/>
    <property type="match status" value="1"/>
</dbReference>
<dbReference type="GO" id="GO:0034045">
    <property type="term" value="C:phagophore assembly site membrane"/>
    <property type="evidence" value="ECO:0007669"/>
    <property type="project" value="UniProtKB-SubCell"/>
</dbReference>
<keyword evidence="6" id="KW-0072">Autophagy</keyword>
<reference evidence="11 12" key="1">
    <citation type="submission" date="2015-01" db="EMBL/GenBank/DDBJ databases">
        <title>The Genome Sequence of Exophiala xenobiotica CBS118157.</title>
        <authorList>
            <consortium name="The Broad Institute Genomics Platform"/>
            <person name="Cuomo C."/>
            <person name="de Hoog S."/>
            <person name="Gorbushina A."/>
            <person name="Stielow B."/>
            <person name="Teixiera M."/>
            <person name="Abouelleil A."/>
            <person name="Chapman S.B."/>
            <person name="Priest M."/>
            <person name="Young S.K."/>
            <person name="Wortman J."/>
            <person name="Nusbaum C."/>
            <person name="Birren B."/>
        </authorList>
    </citation>
    <scope>NUCLEOTIDE SEQUENCE [LARGE SCALE GENOMIC DNA]</scope>
    <source>
        <strain evidence="11 12">CBS 118157</strain>
    </source>
</reference>
<dbReference type="PANTHER" id="PTHR24348">
    <property type="entry name" value="SERINE/THREONINE-PROTEIN KINASE UNC-51-RELATED"/>
    <property type="match status" value="1"/>
</dbReference>
<evidence type="ECO:0000256" key="5">
    <source>
        <dbReference type="ARBA" id="ARBA00022840"/>
    </source>
</evidence>
<dbReference type="PROSITE" id="PS00107">
    <property type="entry name" value="PROTEIN_KINASE_ATP"/>
    <property type="match status" value="1"/>
</dbReference>
<keyword evidence="12" id="KW-1185">Reference proteome</keyword>
<comment type="subcellular location">
    <subcellularLocation>
        <location evidence="1">Preautophagosomal structure membrane</location>
        <topology evidence="1">Peripheral membrane protein</topology>
    </subcellularLocation>
</comment>
<evidence type="ECO:0000259" key="10">
    <source>
        <dbReference type="PROSITE" id="PS50011"/>
    </source>
</evidence>
<proteinExistence type="predicted"/>
<sequence>MDDTNIFMTLTPYDEWGLTIDSFTLPHNIARYVKPSPVSRETTPSGSGHDDTPANELEYFHRIQLRFDQETRVKGRVTFGSDPGQCDVLLVSRRPRFYISFDNEQRPAIWDESNNGFTVSYDGQAKDDLRSQFKWILFSKYRTIRVTIPLRNNRKLAFNVHLPRHYKKHSIEYENNVKRFMAGAPPPHEVAFHNLALRSPGTSFAPSESLSPSKRPIYLKSKVLGKGAFGQVRKLVDASTGHEYAGKEFSQDQGWEKEIEIMKNLRHDHIVNFHDFTRSPNPLLVMEYVPLRSLQTQHDISAITDDEMMVVFNQALEGLSYLHHQNITHRDLKPENILMRSRTPVDIILADFGLAQNRERLKTFCGTPMYAAPEIFNDRPYTCAVDIWSLAVVVMDFVHGLPKHPEIGHQNPKGEVQFWGKTWCRYVMKKAEDWDSDRLIDFLTKYMLKLEPLERLSAAECLRTASEIGLFHNPLQTGNLTPRAEPVRHTGDVDTDDASTIREPSADTSARDQGCASRSRGPSPPFIAQHGRLEHWRRRVETYEEGEDAPSASVIDYNNRAPKRRRTTNDFDLDLGIPGSFDKDHPSQRPRFGSKKTLLDEADDSARRVISINMSVHSDRVSGILLVPQPLERHGQFVVQFVEKHQAILRLTDARVNFTADTSTTGPWIDISTARELCAAASLGQWFRPLLAFGEAQEPQEAQISSKMPDTLQRKDIATDFGQHNEFSEFGELSHNKTRQKDKFKLLNCDKDIVAVRQHDWSVNITHIFKASPAHNGYSRFLSKFKQKIPCLEVVRGDPQIAGSYAHISLAVNLSHLLGLTSIARALVKLAYNPGGQNEEVFGDNLPRLDQEPLPAAQPESVPTEAGAAIDLDCGDTFNADINFSEVDRLLQMSRPSFRFMTPSQPSC</sequence>
<dbReference type="GO" id="GO:0005524">
    <property type="term" value="F:ATP binding"/>
    <property type="evidence" value="ECO:0007669"/>
    <property type="project" value="UniProtKB-UniRule"/>
</dbReference>
<evidence type="ECO:0000256" key="6">
    <source>
        <dbReference type="ARBA" id="ARBA00023006"/>
    </source>
</evidence>
<dbReference type="GeneID" id="25325200"/>